<organism evidence="1 2">
    <name type="scientific">Herbaspirillum hiltneri N3</name>
    <dbReference type="NCBI Taxonomy" id="1262470"/>
    <lineage>
        <taxon>Bacteria</taxon>
        <taxon>Pseudomonadati</taxon>
        <taxon>Pseudomonadota</taxon>
        <taxon>Betaproteobacteria</taxon>
        <taxon>Burkholderiales</taxon>
        <taxon>Oxalobacteraceae</taxon>
        <taxon>Herbaspirillum</taxon>
    </lineage>
</organism>
<evidence type="ECO:0000313" key="1">
    <source>
        <dbReference type="EMBL" id="AKZ64137.1"/>
    </source>
</evidence>
<reference evidence="2" key="1">
    <citation type="journal article" date="2015" name="Genome Announc.">
        <title>Complete Genome Sequence of Herbaspirillum hiltneri N3 (DSM 17495), Isolated from Surface-Sterilized Wheat Roots.</title>
        <authorList>
            <person name="Guizelini D."/>
            <person name="Saizaki P.M."/>
            <person name="Coimbra N.A."/>
            <person name="Weiss V.A."/>
            <person name="Faoro H."/>
            <person name="Sfeir M.Z."/>
            <person name="Baura V.A."/>
            <person name="Monteiro R.A."/>
            <person name="Chubatsu L.S."/>
            <person name="Souza E.M."/>
            <person name="Cruz L.M."/>
            <person name="Pedrosa F.O."/>
            <person name="Raittz R.T."/>
            <person name="Marchaukoski J.N."/>
            <person name="Steffens M.B."/>
        </authorList>
    </citation>
    <scope>NUCLEOTIDE SEQUENCE [LARGE SCALE GENOMIC DNA]</scope>
    <source>
        <strain evidence="2">N3</strain>
    </source>
</reference>
<name>A0ABM5V3F1_9BURK</name>
<accession>A0ABM5V3F1</accession>
<keyword evidence="2" id="KW-1185">Reference proteome</keyword>
<gene>
    <name evidence="1" type="ORF">F506_16995</name>
</gene>
<proteinExistence type="predicted"/>
<sequence>MADTSAFLYPRAVTSYRHPKVDAKSAPCRNACYLRRLQKHQIYGLLIAHLMMEEPVMRHCNSMVSVAKCLVGLANSVQHARDTMTLLRVVDR</sequence>
<evidence type="ECO:0000313" key="2">
    <source>
        <dbReference type="Proteomes" id="UP000063429"/>
    </source>
</evidence>
<dbReference type="EMBL" id="CP011409">
    <property type="protein sequence ID" value="AKZ64137.1"/>
    <property type="molecule type" value="Genomic_DNA"/>
</dbReference>
<dbReference type="Proteomes" id="UP000063429">
    <property type="component" value="Chromosome"/>
</dbReference>
<protein>
    <submittedName>
        <fullName evidence="1">Uncharacterized protein</fullName>
    </submittedName>
</protein>